<dbReference type="AlphaFoldDB" id="A0A015LRZ0"/>
<keyword evidence="1" id="KW-0472">Membrane</keyword>
<evidence type="ECO:0000313" key="3">
    <source>
        <dbReference type="Proteomes" id="UP000022910"/>
    </source>
</evidence>
<protein>
    <submittedName>
        <fullName evidence="2">Uncharacterized protein</fullName>
    </submittedName>
</protein>
<feature type="transmembrane region" description="Helical" evidence="1">
    <location>
        <begin position="863"/>
        <end position="883"/>
    </location>
</feature>
<feature type="transmembrane region" description="Helical" evidence="1">
    <location>
        <begin position="752"/>
        <end position="774"/>
    </location>
</feature>
<reference evidence="2 3" key="1">
    <citation type="submission" date="2014-02" db="EMBL/GenBank/DDBJ databases">
        <title>Single nucleus genome sequencing reveals high similarity among nuclei of an endomycorrhizal fungus.</title>
        <authorList>
            <person name="Lin K."/>
            <person name="Geurts R."/>
            <person name="Zhang Z."/>
            <person name="Limpens E."/>
            <person name="Saunders D.G."/>
            <person name="Mu D."/>
            <person name="Pang E."/>
            <person name="Cao H."/>
            <person name="Cha H."/>
            <person name="Lin T."/>
            <person name="Zhou Q."/>
            <person name="Shang Y."/>
            <person name="Li Y."/>
            <person name="Ivanov S."/>
            <person name="Sharma T."/>
            <person name="Velzen R.V."/>
            <person name="Ruijter N.D."/>
            <person name="Aanen D.K."/>
            <person name="Win J."/>
            <person name="Kamoun S."/>
            <person name="Bisseling T."/>
            <person name="Huang S."/>
        </authorList>
    </citation>
    <scope>NUCLEOTIDE SEQUENCE [LARGE SCALE GENOMIC DNA]</scope>
    <source>
        <strain evidence="3">DAOM197198w</strain>
    </source>
</reference>
<feature type="transmembrane region" description="Helical" evidence="1">
    <location>
        <begin position="794"/>
        <end position="812"/>
    </location>
</feature>
<dbReference type="Proteomes" id="UP000022910">
    <property type="component" value="Unassembled WGS sequence"/>
</dbReference>
<name>A0A015LRZ0_RHIIW</name>
<proteinExistence type="predicted"/>
<feature type="transmembrane region" description="Helical" evidence="1">
    <location>
        <begin position="691"/>
        <end position="712"/>
    </location>
</feature>
<comment type="caution">
    <text evidence="2">The sequence shown here is derived from an EMBL/GenBank/DDBJ whole genome shotgun (WGS) entry which is preliminary data.</text>
</comment>
<dbReference type="STRING" id="1432141.A0A015LRZ0"/>
<evidence type="ECO:0000256" key="1">
    <source>
        <dbReference type="SAM" id="Phobius"/>
    </source>
</evidence>
<organism evidence="2 3">
    <name type="scientific">Rhizophagus irregularis (strain DAOM 197198w)</name>
    <name type="common">Glomus intraradices</name>
    <dbReference type="NCBI Taxonomy" id="1432141"/>
    <lineage>
        <taxon>Eukaryota</taxon>
        <taxon>Fungi</taxon>
        <taxon>Fungi incertae sedis</taxon>
        <taxon>Mucoromycota</taxon>
        <taxon>Glomeromycotina</taxon>
        <taxon>Glomeromycetes</taxon>
        <taxon>Glomerales</taxon>
        <taxon>Glomeraceae</taxon>
        <taxon>Rhizophagus</taxon>
    </lineage>
</organism>
<keyword evidence="1" id="KW-0812">Transmembrane</keyword>
<dbReference type="EMBL" id="JEMT01012416">
    <property type="protein sequence ID" value="EXX75461.1"/>
    <property type="molecule type" value="Genomic_DNA"/>
</dbReference>
<keyword evidence="3" id="KW-1185">Reference proteome</keyword>
<sequence>MLKMFNLAKMLIIFIYLTSICCFYVSSQNVLSRGILSQNISSLNTPPQNTSPQDIWYTYEEPIEGLKRYSTHALSEGILMIWMAFEVKEDPSCMLPYFHLRVIERTGRITYIDLNYTFPPEAVCPVNMIFMPLSYNYIMIIYVRSNNGVKGKYGLIINYDSEIKSEIYLGSVNDHIISSVISEKGFIRIEDHGKRGIAAWHWLSAPDITTGKVVELGSGEFSVPNLLSYTFVNSFNFKLIDGGFGYAYILKYNEMGSSISNDPNIQYWKIYISFLREGTYSPTTPSLVYQTTTKLNSIAFKSCFYNNDGGYICIVSLNNTITNKDQSRTEVNYYQLEFLTTGSFVQFGAVPKVISNADDFDLISLIYGGFLVEKYYTNTTAKNFYILDNNGNYKSGGSFGPEFVHYNMFTRNGTLLGIKEQTGNKLEILLKPLLRLNNYGAEYDNPAIESTKPAIHEFIDSSINEITIKYSIPVRLSTANISIFQLNGDLYEPNLLRQTISGDSKLCTVGSDNHTVHIPIFSSTFNQQNSSYHVVIDNNFVISQERNEPLIGTNEKVWMFSTKPFKTGKHSESITGLLRLNEEGSSKFLQTNQSEFFNNIIQAFSKIIPVDEQRITTNGKWQNDSTFPKQVLLSFTINEAKSAMEPSSKTIFDNLGTLIKRKGFTALSNNEYTSLIDESASFTMTSYFGKFLPLIIIYLISIIILIILYFLARRKNPEGRNMAIFEIALIVQDFAVDLTFTLLRVNNTPHLVIPNMVFLIVPHVVNFLLAINIFLSEVATNPMFYTWFSELPTLLSICTIFSAIDVLAINTLTSNLFGLKVFSAPLSQRSRNIILWGSFINIFAEDIPQLIIQILYFNSVVTYDLIPSLVLISGGLVIMNKLILRSFHMLIRWCHRHDEIIDFNRNRHLSAGSIRSIRSNV</sequence>
<keyword evidence="1" id="KW-1133">Transmembrane helix</keyword>
<evidence type="ECO:0000313" key="2">
    <source>
        <dbReference type="EMBL" id="EXX75461.1"/>
    </source>
</evidence>
<gene>
    <name evidence="2" type="ORF">RirG_041680</name>
</gene>
<dbReference type="HOGENOM" id="CLU_009551_1_0_1"/>
<dbReference type="OrthoDB" id="2327888at2759"/>
<accession>A0A015LRZ0</accession>
<feature type="transmembrane region" description="Helical" evidence="1">
    <location>
        <begin position="833"/>
        <end position="857"/>
    </location>
</feature>